<dbReference type="Proteomes" id="UP000698800">
    <property type="component" value="Unassembled WGS sequence"/>
</dbReference>
<dbReference type="AlphaFoldDB" id="A0A9P8L1T6"/>
<gene>
    <name evidence="3" type="ORF">FGG08_005071</name>
</gene>
<proteinExistence type="predicted"/>
<keyword evidence="2" id="KW-0812">Transmembrane</keyword>
<feature type="transmembrane region" description="Helical" evidence="2">
    <location>
        <begin position="86"/>
        <end position="108"/>
    </location>
</feature>
<organism evidence="3 4">
    <name type="scientific">Glutinoglossum americanum</name>
    <dbReference type="NCBI Taxonomy" id="1670608"/>
    <lineage>
        <taxon>Eukaryota</taxon>
        <taxon>Fungi</taxon>
        <taxon>Dikarya</taxon>
        <taxon>Ascomycota</taxon>
        <taxon>Pezizomycotina</taxon>
        <taxon>Geoglossomycetes</taxon>
        <taxon>Geoglossales</taxon>
        <taxon>Geoglossaceae</taxon>
        <taxon>Glutinoglossum</taxon>
    </lineage>
</organism>
<name>A0A9P8L1T6_9PEZI</name>
<keyword evidence="2" id="KW-1133">Transmembrane helix</keyword>
<protein>
    <submittedName>
        <fullName evidence="3">Uncharacterized protein</fullName>
    </submittedName>
</protein>
<feature type="region of interest" description="Disordered" evidence="1">
    <location>
        <begin position="169"/>
        <end position="190"/>
    </location>
</feature>
<comment type="caution">
    <text evidence="3">The sequence shown here is derived from an EMBL/GenBank/DDBJ whole genome shotgun (WGS) entry which is preliminary data.</text>
</comment>
<dbReference type="EMBL" id="JAGHQL010000113">
    <property type="protein sequence ID" value="KAH0538336.1"/>
    <property type="molecule type" value="Genomic_DNA"/>
</dbReference>
<reference evidence="3" key="1">
    <citation type="submission" date="2021-03" db="EMBL/GenBank/DDBJ databases">
        <title>Comparative genomics and phylogenomic investigation of the class Geoglossomycetes provide insights into ecological specialization and systematics.</title>
        <authorList>
            <person name="Melie T."/>
            <person name="Pirro S."/>
            <person name="Miller A.N."/>
            <person name="Quandt A."/>
        </authorList>
    </citation>
    <scope>NUCLEOTIDE SEQUENCE</scope>
    <source>
        <strain evidence="3">GBOQ0MN5Z8</strain>
    </source>
</reference>
<evidence type="ECO:0000313" key="3">
    <source>
        <dbReference type="EMBL" id="KAH0538336.1"/>
    </source>
</evidence>
<evidence type="ECO:0000313" key="4">
    <source>
        <dbReference type="Proteomes" id="UP000698800"/>
    </source>
</evidence>
<keyword evidence="4" id="KW-1185">Reference proteome</keyword>
<sequence>MGIVGTIKHSNGSSPFGSSFVDQSQHIPNSCLIEYGCQNGCVNSSELSATKTVTSTSSSLPSSTIIKTVTSTPSSSPSSTLTKDQLISAVVGPIIAFIVISIALLWCYKRFNHLQPNLIFRREENGTTQTLELPHLYADRNPDLVNRAALLLGGGNITVTGGTGNIKALPPGRRTRPESGDGYFGNDPVI</sequence>
<keyword evidence="2" id="KW-0472">Membrane</keyword>
<evidence type="ECO:0000256" key="1">
    <source>
        <dbReference type="SAM" id="MobiDB-lite"/>
    </source>
</evidence>
<accession>A0A9P8L1T6</accession>
<evidence type="ECO:0000256" key="2">
    <source>
        <dbReference type="SAM" id="Phobius"/>
    </source>
</evidence>